<proteinExistence type="predicted"/>
<dbReference type="InterPro" id="IPR053142">
    <property type="entry name" value="PchR_regulatory_protein"/>
</dbReference>
<evidence type="ECO:0000313" key="5">
    <source>
        <dbReference type="Proteomes" id="UP000234632"/>
    </source>
</evidence>
<reference evidence="4 5" key="1">
    <citation type="submission" date="2015-12" db="EMBL/GenBank/DDBJ databases">
        <authorList>
            <person name="Shamseldin A."/>
            <person name="Moawad H."/>
            <person name="Abd El-Rahim W.M."/>
            <person name="Sadowsky M.J."/>
        </authorList>
    </citation>
    <scope>NUCLEOTIDE SEQUENCE [LARGE SCALE GENOMIC DNA]</scope>
    <source>
        <strain evidence="4 5">S43</strain>
    </source>
</reference>
<keyword evidence="2" id="KW-0804">Transcription</keyword>
<evidence type="ECO:0000256" key="1">
    <source>
        <dbReference type="ARBA" id="ARBA00023015"/>
    </source>
</evidence>
<feature type="domain" description="HTH araC/xylS-type" evidence="3">
    <location>
        <begin position="1"/>
        <end position="69"/>
    </location>
</feature>
<gene>
    <name evidence="4" type="ORF">AUQ48_02535</name>
</gene>
<evidence type="ECO:0000313" key="4">
    <source>
        <dbReference type="EMBL" id="PLC11332.1"/>
    </source>
</evidence>
<dbReference type="PANTHER" id="PTHR47893">
    <property type="entry name" value="REGULATORY PROTEIN PCHR"/>
    <property type="match status" value="1"/>
</dbReference>
<organism evidence="4 5">
    <name type="scientific">Kocuria flava</name>
    <dbReference type="NCBI Taxonomy" id="446860"/>
    <lineage>
        <taxon>Bacteria</taxon>
        <taxon>Bacillati</taxon>
        <taxon>Actinomycetota</taxon>
        <taxon>Actinomycetes</taxon>
        <taxon>Micrococcales</taxon>
        <taxon>Micrococcaceae</taxon>
        <taxon>Kocuria</taxon>
    </lineage>
</organism>
<dbReference type="Gene3D" id="1.10.10.60">
    <property type="entry name" value="Homeodomain-like"/>
    <property type="match status" value="1"/>
</dbReference>
<evidence type="ECO:0000256" key="2">
    <source>
        <dbReference type="ARBA" id="ARBA00023163"/>
    </source>
</evidence>
<dbReference type="InterPro" id="IPR018060">
    <property type="entry name" value="HTH_AraC"/>
</dbReference>
<evidence type="ECO:0000259" key="3">
    <source>
        <dbReference type="PROSITE" id="PS01124"/>
    </source>
</evidence>
<dbReference type="GO" id="GO:0003700">
    <property type="term" value="F:DNA-binding transcription factor activity"/>
    <property type="evidence" value="ECO:0007669"/>
    <property type="project" value="InterPro"/>
</dbReference>
<dbReference type="PANTHER" id="PTHR47893:SF1">
    <property type="entry name" value="REGULATORY PROTEIN PCHR"/>
    <property type="match status" value="1"/>
</dbReference>
<dbReference type="AlphaFoldDB" id="A0A2N4SZC3"/>
<sequence>MFRNHLGTSPLAFVTTTRLESAPPRLLRQSAPKATVTQVDLVCGFSHLGRFSALFRGEYGVQPSPVLDRARKRGPWS</sequence>
<dbReference type="Proteomes" id="UP000234632">
    <property type="component" value="Unassembled WGS sequence"/>
</dbReference>
<dbReference type="RefSeq" id="WP_101851098.1">
    <property type="nucleotide sequence ID" value="NZ_LOMZ01000001.1"/>
</dbReference>
<comment type="caution">
    <text evidence="4">The sequence shown here is derived from an EMBL/GenBank/DDBJ whole genome shotgun (WGS) entry which is preliminary data.</text>
</comment>
<name>A0A2N4SZC3_9MICC</name>
<dbReference type="SUPFAM" id="SSF46689">
    <property type="entry name" value="Homeodomain-like"/>
    <property type="match status" value="1"/>
</dbReference>
<dbReference type="InterPro" id="IPR009057">
    <property type="entry name" value="Homeodomain-like_sf"/>
</dbReference>
<dbReference type="Pfam" id="PF12833">
    <property type="entry name" value="HTH_18"/>
    <property type="match status" value="1"/>
</dbReference>
<protein>
    <recommendedName>
        <fullName evidence="3">HTH araC/xylS-type domain-containing protein</fullName>
    </recommendedName>
</protein>
<dbReference type="GO" id="GO:0043565">
    <property type="term" value="F:sequence-specific DNA binding"/>
    <property type="evidence" value="ECO:0007669"/>
    <property type="project" value="InterPro"/>
</dbReference>
<dbReference type="PROSITE" id="PS01124">
    <property type="entry name" value="HTH_ARAC_FAMILY_2"/>
    <property type="match status" value="1"/>
</dbReference>
<dbReference type="EMBL" id="LOMZ01000001">
    <property type="protein sequence ID" value="PLC11332.1"/>
    <property type="molecule type" value="Genomic_DNA"/>
</dbReference>
<accession>A0A2N4SZC3</accession>
<keyword evidence="1" id="KW-0805">Transcription regulation</keyword>